<keyword evidence="5" id="KW-1133">Transmembrane helix</keyword>
<feature type="non-terminal residue" evidence="12">
    <location>
        <position position="982"/>
    </location>
</feature>
<dbReference type="Pfam" id="PF00211">
    <property type="entry name" value="Guanylate_cyc"/>
    <property type="match status" value="2"/>
</dbReference>
<keyword evidence="3" id="KW-0812">Transmembrane</keyword>
<dbReference type="EMBL" id="KZ348549">
    <property type="protein sequence ID" value="PIO66041.1"/>
    <property type="molecule type" value="Genomic_DNA"/>
</dbReference>
<dbReference type="Proteomes" id="UP000230423">
    <property type="component" value="Unassembled WGS sequence"/>
</dbReference>
<proteinExistence type="predicted"/>
<reference evidence="12 13" key="1">
    <citation type="submission" date="2015-09" db="EMBL/GenBank/DDBJ databases">
        <title>Draft genome of the parasitic nematode Teladorsagia circumcincta isolate WARC Sus (inbred).</title>
        <authorList>
            <person name="Mitreva M."/>
        </authorList>
    </citation>
    <scope>NUCLEOTIDE SEQUENCE [LARGE SCALE GENOMIC DNA]</scope>
    <source>
        <strain evidence="12 13">S</strain>
    </source>
</reference>
<dbReference type="InterPro" id="IPR001054">
    <property type="entry name" value="A/G_cyclase"/>
</dbReference>
<keyword evidence="8" id="KW-0456">Lyase</keyword>
<feature type="non-terminal residue" evidence="12">
    <location>
        <position position="1"/>
    </location>
</feature>
<protein>
    <submittedName>
        <fullName evidence="12">Adenylate/guanylate cyclase catalytic domain protein</fullName>
    </submittedName>
</protein>
<dbReference type="InterPro" id="IPR013854">
    <property type="entry name" value="TF_AP2_C"/>
</dbReference>
<dbReference type="InterPro" id="IPR050401">
    <property type="entry name" value="Cyclic_nucleotide_synthase"/>
</dbReference>
<feature type="coiled-coil region" evidence="9">
    <location>
        <begin position="114"/>
        <end position="152"/>
    </location>
</feature>
<evidence type="ECO:0000313" key="12">
    <source>
        <dbReference type="EMBL" id="PIO66041.1"/>
    </source>
</evidence>
<dbReference type="GO" id="GO:0007168">
    <property type="term" value="P:receptor guanylyl cyclase signaling pathway"/>
    <property type="evidence" value="ECO:0007669"/>
    <property type="project" value="TreeGrafter"/>
</dbReference>
<dbReference type="OrthoDB" id="1890790at2759"/>
<dbReference type="Gene3D" id="3.30.70.1230">
    <property type="entry name" value="Nucleotide cyclase"/>
    <property type="match status" value="2"/>
</dbReference>
<evidence type="ECO:0000256" key="9">
    <source>
        <dbReference type="SAM" id="Coils"/>
    </source>
</evidence>
<dbReference type="SMART" id="SM00044">
    <property type="entry name" value="CYCc"/>
    <property type="match status" value="1"/>
</dbReference>
<name>A0A2G9U709_TELCI</name>
<evidence type="ECO:0000256" key="5">
    <source>
        <dbReference type="ARBA" id="ARBA00022989"/>
    </source>
</evidence>
<sequence length="982" mass="109735">LHYFAPEIRAELRSLMFSNKFEGFHVTNAIGKILFRRKYVDVEDYYDGEDDVIICEKADDVLQANPPSVPEDREIHADLRGLIQKCWDNVDNRPDIGRARKITDATLKMSGSLVDQMIKNMEEYTNGLEELVKRRTGLLEQAQQKADELLSELLPKSVAEELKVGRRVNAKNYKSASILYSDIVGFTSLCSESEPMEVVALLSGMFQKFDHIISQHNGYKFLYDFMIPHRPGQYLHCRWGFNTGPVFTGVVGIRAPRYSVFGPTVTIAAKMENSGIPDRIQMTLKSHQMLTARFPEFKTSSRGSVKIDGIGTLLTYWLEGVEDLLKSDGPGEGKEATSAVNASDEDADPYSFPRETKVNIVHFPKAVIAPMAGSSPLRKPGGMQMNNSTISRKRPLADATEMNTPKREYYQPFHPYPYMNMMTPPPMFQSPPFSIRGDENHQPSPFMSGEFCQPVGSVLNEMQMHMNPQYTPFGCSPMNSSTLSSTSSNDSGISGSSGSSSCESTPSTSSDTKSIKDDEVLFQVPSRLNHISKNKVTLAELKRRIAAPECLNSSFLGIYLRLAKTKEVGKELRDNLAKHGISLPSGRRKGIQNTVFTCLVEEEATQLGRDMHTLVQQHYPVRPLIDMAARKSVSHPEERRRDLIGAIRILDELNGMFAELQTPLATRIQNNVPIHNELEVGMNHFSLITHTFGPINQSTWCNAFLNYAKMSLAMYQGRGMEQANPQRMPRYCSYYNVVRTFDLVDVSPFGENGSGAALVTFHTRNRSHLFEIPRSEMTSMQKTIEITFEIRSIVSYSSLQPRCTTGFAEVPLLCSDFKTSSTNTPRKGYVNLSGECSARAGEPPQSLPAADFHQAAMPFEIAGYNGQPESDLHVAVEKSNVNTKTLFALEERVMQLEKTMAAAVEITKLEAAVLRDLKARTAQLEFNSTIAVENRDVEAAVLRELEARITQIENGANAKVKSSKIGRLWRASAGRLFNHERS</sequence>
<keyword evidence="6" id="KW-0472">Membrane</keyword>
<dbReference type="GO" id="GO:0004016">
    <property type="term" value="F:adenylate cyclase activity"/>
    <property type="evidence" value="ECO:0007669"/>
    <property type="project" value="TreeGrafter"/>
</dbReference>
<dbReference type="GO" id="GO:0005886">
    <property type="term" value="C:plasma membrane"/>
    <property type="evidence" value="ECO:0007669"/>
    <property type="project" value="TreeGrafter"/>
</dbReference>
<dbReference type="InterPro" id="IPR029787">
    <property type="entry name" value="Nucleotide_cyclase"/>
</dbReference>
<dbReference type="CDD" id="cd07302">
    <property type="entry name" value="CHD"/>
    <property type="match status" value="1"/>
</dbReference>
<evidence type="ECO:0000313" key="13">
    <source>
        <dbReference type="Proteomes" id="UP000230423"/>
    </source>
</evidence>
<evidence type="ECO:0000256" key="1">
    <source>
        <dbReference type="ARBA" id="ARBA00001436"/>
    </source>
</evidence>
<evidence type="ECO:0000256" key="10">
    <source>
        <dbReference type="SAM" id="MobiDB-lite"/>
    </source>
</evidence>
<evidence type="ECO:0000256" key="3">
    <source>
        <dbReference type="ARBA" id="ARBA00022692"/>
    </source>
</evidence>
<comment type="subcellular location">
    <subcellularLocation>
        <location evidence="2">Membrane</location>
    </subcellularLocation>
</comment>
<dbReference type="Gene3D" id="6.10.250.780">
    <property type="match status" value="1"/>
</dbReference>
<organism evidence="12 13">
    <name type="scientific">Teladorsagia circumcincta</name>
    <name type="common">Brown stomach worm</name>
    <name type="synonym">Ostertagia circumcincta</name>
    <dbReference type="NCBI Taxonomy" id="45464"/>
    <lineage>
        <taxon>Eukaryota</taxon>
        <taxon>Metazoa</taxon>
        <taxon>Ecdysozoa</taxon>
        <taxon>Nematoda</taxon>
        <taxon>Chromadorea</taxon>
        <taxon>Rhabditida</taxon>
        <taxon>Rhabditina</taxon>
        <taxon>Rhabditomorpha</taxon>
        <taxon>Strongyloidea</taxon>
        <taxon>Trichostrongylidae</taxon>
        <taxon>Teladorsagia</taxon>
    </lineage>
</organism>
<keyword evidence="9" id="KW-0175">Coiled coil</keyword>
<feature type="compositionally biased region" description="Low complexity" evidence="10">
    <location>
        <begin position="480"/>
        <end position="512"/>
    </location>
</feature>
<comment type="catalytic activity">
    <reaction evidence="1">
        <text>GTP = 3',5'-cyclic GMP + diphosphate</text>
        <dbReference type="Rhea" id="RHEA:13665"/>
        <dbReference type="ChEBI" id="CHEBI:33019"/>
        <dbReference type="ChEBI" id="CHEBI:37565"/>
        <dbReference type="ChEBI" id="CHEBI:57746"/>
        <dbReference type="EC" id="4.6.1.2"/>
    </reaction>
</comment>
<dbReference type="Pfam" id="PF03299">
    <property type="entry name" value="TF_AP-2"/>
    <property type="match status" value="1"/>
</dbReference>
<dbReference type="GO" id="GO:0000166">
    <property type="term" value="F:nucleotide binding"/>
    <property type="evidence" value="ECO:0007669"/>
    <property type="project" value="UniProtKB-KW"/>
</dbReference>
<dbReference type="PROSITE" id="PS50125">
    <property type="entry name" value="GUANYLATE_CYCLASE_2"/>
    <property type="match status" value="1"/>
</dbReference>
<dbReference type="AlphaFoldDB" id="A0A2G9U709"/>
<feature type="region of interest" description="Disordered" evidence="10">
    <location>
        <begin position="327"/>
        <end position="351"/>
    </location>
</feature>
<keyword evidence="4" id="KW-0547">Nucleotide-binding</keyword>
<evidence type="ECO:0000256" key="4">
    <source>
        <dbReference type="ARBA" id="ARBA00022741"/>
    </source>
</evidence>
<dbReference type="PRINTS" id="PR01748">
    <property type="entry name" value="AP2TNSCPFCT"/>
</dbReference>
<feature type="domain" description="Guanylate cyclase" evidence="11">
    <location>
        <begin position="177"/>
        <end position="272"/>
    </location>
</feature>
<dbReference type="PANTHER" id="PTHR11920:SF485">
    <property type="entry name" value="RECEPTOR-TYPE GUANYLATE CYCLASE DAF-11"/>
    <property type="match status" value="1"/>
</dbReference>
<dbReference type="PANTHER" id="PTHR11920">
    <property type="entry name" value="GUANYLYL CYCLASE"/>
    <property type="match status" value="1"/>
</dbReference>
<evidence type="ECO:0000256" key="7">
    <source>
        <dbReference type="ARBA" id="ARBA00023180"/>
    </source>
</evidence>
<evidence type="ECO:0000259" key="11">
    <source>
        <dbReference type="PROSITE" id="PS50125"/>
    </source>
</evidence>
<evidence type="ECO:0000256" key="8">
    <source>
        <dbReference type="ARBA" id="ARBA00023239"/>
    </source>
</evidence>
<keyword evidence="13" id="KW-1185">Reference proteome</keyword>
<evidence type="ECO:0000256" key="2">
    <source>
        <dbReference type="ARBA" id="ARBA00004370"/>
    </source>
</evidence>
<dbReference type="SUPFAM" id="SSF55073">
    <property type="entry name" value="Nucleotide cyclase"/>
    <property type="match status" value="1"/>
</dbReference>
<keyword evidence="7" id="KW-0325">Glycoprotein</keyword>
<evidence type="ECO:0000256" key="6">
    <source>
        <dbReference type="ARBA" id="ARBA00023136"/>
    </source>
</evidence>
<dbReference type="GO" id="GO:0004383">
    <property type="term" value="F:guanylate cyclase activity"/>
    <property type="evidence" value="ECO:0007669"/>
    <property type="project" value="UniProtKB-EC"/>
</dbReference>
<accession>A0A2G9U709</accession>
<feature type="region of interest" description="Disordered" evidence="10">
    <location>
        <begin position="479"/>
        <end position="514"/>
    </location>
</feature>
<dbReference type="GO" id="GO:0001653">
    <property type="term" value="F:peptide receptor activity"/>
    <property type="evidence" value="ECO:0007669"/>
    <property type="project" value="TreeGrafter"/>
</dbReference>
<gene>
    <name evidence="12" type="ORF">TELCIR_12260</name>
</gene>
<dbReference type="GO" id="GO:0035556">
    <property type="term" value="P:intracellular signal transduction"/>
    <property type="evidence" value="ECO:0007669"/>
    <property type="project" value="InterPro"/>
</dbReference>